<name>U4LHS1_PYROM</name>
<accession>U4LHS1</accession>
<dbReference type="AlphaFoldDB" id="U4LHS1"/>
<keyword evidence="2" id="KW-1185">Reference proteome</keyword>
<dbReference type="Proteomes" id="UP000018144">
    <property type="component" value="Unassembled WGS sequence"/>
</dbReference>
<gene>
    <name evidence="1" type="ORF">PCON_11305</name>
</gene>
<proteinExistence type="predicted"/>
<sequence>MIPKPLNYPFRYFTQNVSPSSWPKISLDRNIKSEHTKPWNCQSFSK</sequence>
<reference evidence="1 2" key="1">
    <citation type="journal article" date="2013" name="PLoS Genet.">
        <title>The genome and development-dependent transcriptomes of Pyronema confluens: a window into fungal evolution.</title>
        <authorList>
            <person name="Traeger S."/>
            <person name="Altegoer F."/>
            <person name="Freitag M."/>
            <person name="Gabaldon T."/>
            <person name="Kempken F."/>
            <person name="Kumar A."/>
            <person name="Marcet-Houben M."/>
            <person name="Poggeler S."/>
            <person name="Stajich J.E."/>
            <person name="Nowrousian M."/>
        </authorList>
    </citation>
    <scope>NUCLEOTIDE SEQUENCE [LARGE SCALE GENOMIC DNA]</scope>
    <source>
        <strain evidence="2">CBS 100304</strain>
        <tissue evidence="1">Vegetative mycelium</tissue>
    </source>
</reference>
<dbReference type="EMBL" id="HF935634">
    <property type="protein sequence ID" value="CCX11711.1"/>
    <property type="molecule type" value="Genomic_DNA"/>
</dbReference>
<evidence type="ECO:0000313" key="1">
    <source>
        <dbReference type="EMBL" id="CCX11711.1"/>
    </source>
</evidence>
<organism evidence="1 2">
    <name type="scientific">Pyronema omphalodes (strain CBS 100304)</name>
    <name type="common">Pyronema confluens</name>
    <dbReference type="NCBI Taxonomy" id="1076935"/>
    <lineage>
        <taxon>Eukaryota</taxon>
        <taxon>Fungi</taxon>
        <taxon>Dikarya</taxon>
        <taxon>Ascomycota</taxon>
        <taxon>Pezizomycotina</taxon>
        <taxon>Pezizomycetes</taxon>
        <taxon>Pezizales</taxon>
        <taxon>Pyronemataceae</taxon>
        <taxon>Pyronema</taxon>
    </lineage>
</organism>
<evidence type="ECO:0000313" key="2">
    <source>
        <dbReference type="Proteomes" id="UP000018144"/>
    </source>
</evidence>
<protein>
    <submittedName>
        <fullName evidence="1">Uncharacterized protein</fullName>
    </submittedName>
</protein>